<organism evidence="2 3">
    <name type="scientific">Datura stramonium</name>
    <name type="common">Jimsonweed</name>
    <name type="synonym">Common thornapple</name>
    <dbReference type="NCBI Taxonomy" id="4076"/>
    <lineage>
        <taxon>Eukaryota</taxon>
        <taxon>Viridiplantae</taxon>
        <taxon>Streptophyta</taxon>
        <taxon>Embryophyta</taxon>
        <taxon>Tracheophyta</taxon>
        <taxon>Spermatophyta</taxon>
        <taxon>Magnoliopsida</taxon>
        <taxon>eudicotyledons</taxon>
        <taxon>Gunneridae</taxon>
        <taxon>Pentapetalae</taxon>
        <taxon>asterids</taxon>
        <taxon>lamiids</taxon>
        <taxon>Solanales</taxon>
        <taxon>Solanaceae</taxon>
        <taxon>Solanoideae</taxon>
        <taxon>Datureae</taxon>
        <taxon>Datura</taxon>
    </lineage>
</organism>
<gene>
    <name evidence="2" type="ORF">HAX54_027876</name>
</gene>
<dbReference type="EMBL" id="JACEIK010000340">
    <property type="protein sequence ID" value="MCD7455335.1"/>
    <property type="molecule type" value="Genomic_DNA"/>
</dbReference>
<feature type="non-terminal residue" evidence="2">
    <location>
        <position position="70"/>
    </location>
</feature>
<accession>A0ABS8S945</accession>
<dbReference type="Proteomes" id="UP000823775">
    <property type="component" value="Unassembled WGS sequence"/>
</dbReference>
<evidence type="ECO:0000313" key="3">
    <source>
        <dbReference type="Proteomes" id="UP000823775"/>
    </source>
</evidence>
<comment type="caution">
    <text evidence="2">The sequence shown here is derived from an EMBL/GenBank/DDBJ whole genome shotgun (WGS) entry which is preliminary data.</text>
</comment>
<keyword evidence="3" id="KW-1185">Reference proteome</keyword>
<sequence length="70" mass="7924">MSNLFPKDFSEQIEEIQTFQITVPKIERNDTARRGSDESLLELTGSPYDLGEEGSLENFQHLRSLLPPGT</sequence>
<reference evidence="2 3" key="1">
    <citation type="journal article" date="2021" name="BMC Genomics">
        <title>Datura genome reveals duplications of psychoactive alkaloid biosynthetic genes and high mutation rate following tissue culture.</title>
        <authorList>
            <person name="Rajewski A."/>
            <person name="Carter-House D."/>
            <person name="Stajich J."/>
            <person name="Litt A."/>
        </authorList>
    </citation>
    <scope>NUCLEOTIDE SEQUENCE [LARGE SCALE GENOMIC DNA]</scope>
    <source>
        <strain evidence="2">AR-01</strain>
    </source>
</reference>
<evidence type="ECO:0000313" key="2">
    <source>
        <dbReference type="EMBL" id="MCD7455335.1"/>
    </source>
</evidence>
<feature type="region of interest" description="Disordered" evidence="1">
    <location>
        <begin position="30"/>
        <end position="54"/>
    </location>
</feature>
<name>A0ABS8S945_DATST</name>
<proteinExistence type="predicted"/>
<evidence type="ECO:0000256" key="1">
    <source>
        <dbReference type="SAM" id="MobiDB-lite"/>
    </source>
</evidence>
<protein>
    <submittedName>
        <fullName evidence="2">Uncharacterized protein</fullName>
    </submittedName>
</protein>